<protein>
    <submittedName>
        <fullName evidence="1">Uncharacterized protein</fullName>
    </submittedName>
</protein>
<dbReference type="RefSeq" id="WP_097159163.1">
    <property type="nucleotide sequence ID" value="NZ_JBEPMQ010000019.1"/>
</dbReference>
<gene>
    <name evidence="1" type="ORF">SAMN05877753_105379</name>
</gene>
<evidence type="ECO:0000313" key="1">
    <source>
        <dbReference type="EMBL" id="SNX71792.1"/>
    </source>
</evidence>
<evidence type="ECO:0000313" key="2">
    <source>
        <dbReference type="Proteomes" id="UP000219546"/>
    </source>
</evidence>
<dbReference type="AlphaFoldDB" id="A0A285CW69"/>
<reference evidence="1 2" key="1">
    <citation type="submission" date="2017-08" db="EMBL/GenBank/DDBJ databases">
        <authorList>
            <person name="de Groot N.N."/>
        </authorList>
    </citation>
    <scope>NUCLEOTIDE SEQUENCE [LARGE SCALE GENOMIC DNA]</scope>
    <source>
        <strain evidence="1 2">JC228</strain>
    </source>
</reference>
<proteinExistence type="predicted"/>
<dbReference type="EMBL" id="OAOP01000005">
    <property type="protein sequence ID" value="SNX71792.1"/>
    <property type="molecule type" value="Genomic_DNA"/>
</dbReference>
<name>A0A285CW69_9BACI</name>
<keyword evidence="2" id="KW-1185">Reference proteome</keyword>
<sequence>MQLEFYHLTQEQVDEIVLFFDNMKLRLGNLADEEVFRKIDLLIADIREYDAETTRFTRTNRYLLGRLREYGVTFDDVVRDLMQ</sequence>
<dbReference type="Proteomes" id="UP000219546">
    <property type="component" value="Unassembled WGS sequence"/>
</dbReference>
<organism evidence="1 2">
    <name type="scientific">Bacillus oleivorans</name>
    <dbReference type="NCBI Taxonomy" id="1448271"/>
    <lineage>
        <taxon>Bacteria</taxon>
        <taxon>Bacillati</taxon>
        <taxon>Bacillota</taxon>
        <taxon>Bacilli</taxon>
        <taxon>Bacillales</taxon>
        <taxon>Bacillaceae</taxon>
        <taxon>Bacillus</taxon>
    </lineage>
</organism>
<accession>A0A285CW69</accession>